<evidence type="ECO:0000313" key="1">
    <source>
        <dbReference type="EMBL" id="MCB4809679.1"/>
    </source>
</evidence>
<comment type="caution">
    <text evidence="1">The sequence shown here is derived from an EMBL/GenBank/DDBJ whole genome shotgun (WGS) entry which is preliminary data.</text>
</comment>
<dbReference type="Proteomes" id="UP001139286">
    <property type="component" value="Unassembled WGS sequence"/>
</dbReference>
<keyword evidence="2" id="KW-1185">Reference proteome</keyword>
<protein>
    <submittedName>
        <fullName evidence="1">Uncharacterized protein</fullName>
    </submittedName>
</protein>
<dbReference type="EMBL" id="JAJAPX010000010">
    <property type="protein sequence ID" value="MCB4809679.1"/>
    <property type="molecule type" value="Genomic_DNA"/>
</dbReference>
<proteinExistence type="predicted"/>
<reference evidence="1" key="1">
    <citation type="submission" date="2021-10" db="EMBL/GenBank/DDBJ databases">
        <title>Tamlana sargassums sp. nov., and Tamlana laminarinivorans sp. nov., two new bacteria isolated from the brown alga.</title>
        <authorList>
            <person name="Li J."/>
        </authorList>
    </citation>
    <scope>NUCLEOTIDE SEQUENCE</scope>
    <source>
        <strain evidence="1">62-3</strain>
    </source>
</reference>
<accession>A0A9X1IB32</accession>
<organism evidence="1 2">
    <name type="scientific">Neotamlana sargassicola</name>
    <dbReference type="NCBI Taxonomy" id="2883125"/>
    <lineage>
        <taxon>Bacteria</taxon>
        <taxon>Pseudomonadati</taxon>
        <taxon>Bacteroidota</taxon>
        <taxon>Flavobacteriia</taxon>
        <taxon>Flavobacteriales</taxon>
        <taxon>Flavobacteriaceae</taxon>
        <taxon>Neotamlana</taxon>
    </lineage>
</organism>
<dbReference type="AlphaFoldDB" id="A0A9X1IB32"/>
<evidence type="ECO:0000313" key="2">
    <source>
        <dbReference type="Proteomes" id="UP001139286"/>
    </source>
</evidence>
<name>A0A9X1IB32_9FLAO</name>
<dbReference type="RefSeq" id="WP_226697034.1">
    <property type="nucleotide sequence ID" value="NZ_JAJAPX010000010.1"/>
</dbReference>
<gene>
    <name evidence="1" type="ORF">LG651_15590</name>
</gene>
<sequence length="175" mass="21028">MKVEIINQPYSGEFKERIYDIESPWNSQSWTWIKFTDENMSETVGQFRGFPKEVKYSESRNEIIVLTSDYVFRLNASDLNLIETESQPQYQDLEVSPDGIFFFHNYYEIEKMNNSLSDLTEIQSPFKMDDIRFKNWNGKILEFECEEFTNWSRNEIMELDTTEWKIKIKTPHNNV</sequence>